<evidence type="ECO:0000256" key="5">
    <source>
        <dbReference type="SAM" id="Phobius"/>
    </source>
</evidence>
<feature type="transmembrane region" description="Helical" evidence="5">
    <location>
        <begin position="26"/>
        <end position="45"/>
    </location>
</feature>
<keyword evidence="2 5" id="KW-0812">Transmembrane</keyword>
<feature type="transmembrane region" description="Helical" evidence="5">
    <location>
        <begin position="105"/>
        <end position="123"/>
    </location>
</feature>
<dbReference type="PANTHER" id="PTHR11785:SF353">
    <property type="entry name" value="METHIONINE TRANSPORTER (EUROFUNG)"/>
    <property type="match status" value="1"/>
</dbReference>
<dbReference type="AlphaFoldDB" id="A0A3P3YPI5"/>
<accession>A0A3P3YPI5</accession>
<feature type="transmembrane region" description="Helical" evidence="5">
    <location>
        <begin position="184"/>
        <end position="204"/>
    </location>
</feature>
<geneLocation type="mitochondrion" evidence="6"/>
<dbReference type="GO" id="GO:0015179">
    <property type="term" value="F:L-amino acid transmembrane transporter activity"/>
    <property type="evidence" value="ECO:0007669"/>
    <property type="project" value="TreeGrafter"/>
</dbReference>
<keyword evidence="4 5" id="KW-0472">Membrane</keyword>
<keyword evidence="3 5" id="KW-1133">Transmembrane helix</keyword>
<dbReference type="Gene3D" id="1.20.1740.10">
    <property type="entry name" value="Amino acid/polyamine transporter I"/>
    <property type="match status" value="1"/>
</dbReference>
<feature type="transmembrane region" description="Helical" evidence="5">
    <location>
        <begin position="455"/>
        <end position="474"/>
    </location>
</feature>
<gene>
    <name evidence="6" type="ORF">PLBR_LOCUS9288</name>
</gene>
<proteinExistence type="predicted"/>
<dbReference type="InterPro" id="IPR050598">
    <property type="entry name" value="AminoAcid_Transporter"/>
</dbReference>
<protein>
    <recommendedName>
        <fullName evidence="8">Amino acid permease/ SLC12A domain-containing protein</fullName>
    </recommendedName>
</protein>
<evidence type="ECO:0000313" key="7">
    <source>
        <dbReference type="Proteomes" id="UP000290189"/>
    </source>
</evidence>
<dbReference type="InterPro" id="IPR002293">
    <property type="entry name" value="AA/rel_permease1"/>
</dbReference>
<name>A0A3P3YPI5_PLABS</name>
<evidence type="ECO:0000313" key="6">
    <source>
        <dbReference type="EMBL" id="SPR02073.1"/>
    </source>
</evidence>
<dbReference type="PIRSF" id="PIRSF006060">
    <property type="entry name" value="AA_transporter"/>
    <property type="match status" value="1"/>
</dbReference>
<evidence type="ECO:0008006" key="8">
    <source>
        <dbReference type="Google" id="ProtNLM"/>
    </source>
</evidence>
<dbReference type="PANTHER" id="PTHR11785">
    <property type="entry name" value="AMINO ACID TRANSPORTER"/>
    <property type="match status" value="1"/>
</dbReference>
<feature type="transmembrane region" description="Helical" evidence="5">
    <location>
        <begin position="396"/>
        <end position="413"/>
    </location>
</feature>
<evidence type="ECO:0000256" key="1">
    <source>
        <dbReference type="ARBA" id="ARBA00004141"/>
    </source>
</evidence>
<evidence type="ECO:0000256" key="2">
    <source>
        <dbReference type="ARBA" id="ARBA00022692"/>
    </source>
</evidence>
<feature type="transmembrane region" description="Helical" evidence="5">
    <location>
        <begin position="425"/>
        <end position="443"/>
    </location>
</feature>
<sequence>MTSVRPFPGRSQTAGAKPQTAAEGNLGTFSGMCLVMGLMIGSGIFSTPGKVVALVGSPTTAISLWVAGGLLTFCGTFSYIELGTMMPRSGGEQAYLEAAFRRPRALVAFLFCWVMILCIRPGSEAADCIIFAKYVVVPFLGDADHDGFREKCLAVVAITSITLVNMAATRLAVVVHDVLTCIKIAVVTLIALTGVLVAAGAIAITDTPANFSTGFHGSASNVSNYASATFLVMWAYDGWNNLSYSAGELGDPVRQLPRATALGVLFATCLYVLANFAYFMVVPLADLVASSELLAGTFFNVVFGGVMGAHVFPMLLALSAYGAVSAMVFSAGRVAQAAALAGVLPYSAYFRHLHAATGTPVRALALNWLLTVALIVSPPSRNAFDFLVDLVSYPEWVFYGLSVVGLIVLRYTGGDVHRPFKVPTVLPVLFIAAALFLVVFPFFPTTNPAYPSWLPPVISLAIIATAVPVWFAFVKDNEMADLGFALEPSKAIADDNSSSIMMA</sequence>
<feature type="transmembrane region" description="Helical" evidence="5">
    <location>
        <begin position="65"/>
        <end position="84"/>
    </location>
</feature>
<organism evidence="6 7">
    <name type="scientific">Plasmodiophora brassicae</name>
    <name type="common">Clubroot disease agent</name>
    <dbReference type="NCBI Taxonomy" id="37360"/>
    <lineage>
        <taxon>Eukaryota</taxon>
        <taxon>Sar</taxon>
        <taxon>Rhizaria</taxon>
        <taxon>Endomyxa</taxon>
        <taxon>Phytomyxea</taxon>
        <taxon>Plasmodiophorida</taxon>
        <taxon>Plasmodiophoridae</taxon>
        <taxon>Plasmodiophora</taxon>
    </lineage>
</organism>
<feature type="transmembrane region" description="Helical" evidence="5">
    <location>
        <begin position="259"/>
        <end position="281"/>
    </location>
</feature>
<dbReference type="Pfam" id="PF13520">
    <property type="entry name" value="AA_permease_2"/>
    <property type="match status" value="1"/>
</dbReference>
<dbReference type="EMBL" id="OVEO01000020">
    <property type="protein sequence ID" value="SPR02073.1"/>
    <property type="molecule type" value="Genomic_DNA"/>
</dbReference>
<feature type="transmembrane region" description="Helical" evidence="5">
    <location>
        <begin position="318"/>
        <end position="343"/>
    </location>
</feature>
<evidence type="ECO:0000256" key="3">
    <source>
        <dbReference type="ARBA" id="ARBA00022989"/>
    </source>
</evidence>
<comment type="subcellular location">
    <subcellularLocation>
        <location evidence="1">Membrane</location>
        <topology evidence="1">Multi-pass membrane protein</topology>
    </subcellularLocation>
</comment>
<evidence type="ECO:0000256" key="4">
    <source>
        <dbReference type="ARBA" id="ARBA00023136"/>
    </source>
</evidence>
<dbReference type="GO" id="GO:0016020">
    <property type="term" value="C:membrane"/>
    <property type="evidence" value="ECO:0007669"/>
    <property type="project" value="UniProtKB-SubCell"/>
</dbReference>
<keyword evidence="6" id="KW-0496">Mitochondrion</keyword>
<feature type="transmembrane region" description="Helical" evidence="5">
    <location>
        <begin position="153"/>
        <end position="172"/>
    </location>
</feature>
<feature type="transmembrane region" description="Helical" evidence="5">
    <location>
        <begin position="355"/>
        <end position="376"/>
    </location>
</feature>
<reference evidence="6 7" key="1">
    <citation type="submission" date="2018-03" db="EMBL/GenBank/DDBJ databases">
        <authorList>
            <person name="Fogelqvist J."/>
        </authorList>
    </citation>
    <scope>NUCLEOTIDE SEQUENCE [LARGE SCALE GENOMIC DNA]</scope>
</reference>
<feature type="transmembrane region" description="Helical" evidence="5">
    <location>
        <begin position="293"/>
        <end position="312"/>
    </location>
</feature>
<dbReference type="Proteomes" id="UP000290189">
    <property type="component" value="Unassembled WGS sequence"/>
</dbReference>